<evidence type="ECO:0000256" key="1">
    <source>
        <dbReference type="ARBA" id="ARBA00023268"/>
    </source>
</evidence>
<dbReference type="PANTHER" id="PTHR37984:SF5">
    <property type="entry name" value="PROTEIN NYNRIN-LIKE"/>
    <property type="match status" value="1"/>
</dbReference>
<evidence type="ECO:0000313" key="4">
    <source>
        <dbReference type="Proteomes" id="UP001286313"/>
    </source>
</evidence>
<evidence type="ECO:0000313" key="3">
    <source>
        <dbReference type="EMBL" id="KAK3890313.1"/>
    </source>
</evidence>
<feature type="domain" description="Reverse transcriptase/retrotransposon-derived protein RNase H-like" evidence="2">
    <location>
        <begin position="209"/>
        <end position="264"/>
    </location>
</feature>
<keyword evidence="4" id="KW-1185">Reference proteome</keyword>
<reference evidence="3" key="1">
    <citation type="submission" date="2023-10" db="EMBL/GenBank/DDBJ databases">
        <title>Genome assemblies of two species of porcelain crab, Petrolisthes cinctipes and Petrolisthes manimaculis (Anomura: Porcellanidae).</title>
        <authorList>
            <person name="Angst P."/>
        </authorList>
    </citation>
    <scope>NUCLEOTIDE SEQUENCE</scope>
    <source>
        <strain evidence="3">PB745_01</strain>
        <tissue evidence="3">Gill</tissue>
    </source>
</reference>
<dbReference type="Gene3D" id="3.10.10.10">
    <property type="entry name" value="HIV Type 1 Reverse Transcriptase, subunit A, domain 1"/>
    <property type="match status" value="1"/>
</dbReference>
<gene>
    <name evidence="3" type="ORF">Pcinc_005695</name>
</gene>
<dbReference type="GO" id="GO:0071897">
    <property type="term" value="P:DNA biosynthetic process"/>
    <property type="evidence" value="ECO:0007669"/>
    <property type="project" value="UniProtKB-ARBA"/>
</dbReference>
<dbReference type="Pfam" id="PF17919">
    <property type="entry name" value="RT_RNaseH_2"/>
    <property type="match status" value="1"/>
</dbReference>
<evidence type="ECO:0000259" key="2">
    <source>
        <dbReference type="Pfam" id="PF17919"/>
    </source>
</evidence>
<name>A0AAE1GIQ7_PETCI</name>
<dbReference type="InterPro" id="IPR043502">
    <property type="entry name" value="DNA/RNA_pol_sf"/>
</dbReference>
<proteinExistence type="predicted"/>
<protein>
    <recommendedName>
        <fullName evidence="2">Reverse transcriptase/retrotransposon-derived protein RNase H-like domain-containing protein</fullName>
    </recommendedName>
</protein>
<dbReference type="PANTHER" id="PTHR37984">
    <property type="entry name" value="PROTEIN CBG26694"/>
    <property type="match status" value="1"/>
</dbReference>
<dbReference type="Proteomes" id="UP001286313">
    <property type="component" value="Unassembled WGS sequence"/>
</dbReference>
<dbReference type="AlphaFoldDB" id="A0AAE1GIQ7"/>
<dbReference type="InterPro" id="IPR050951">
    <property type="entry name" value="Retrovirus_Pol_polyprotein"/>
</dbReference>
<dbReference type="SUPFAM" id="SSF56672">
    <property type="entry name" value="DNA/RNA polymerases"/>
    <property type="match status" value="1"/>
</dbReference>
<comment type="caution">
    <text evidence="3">The sequence shown here is derived from an EMBL/GenBank/DDBJ whole genome shotgun (WGS) entry which is preliminary data.</text>
</comment>
<dbReference type="InterPro" id="IPR041577">
    <property type="entry name" value="RT_RNaseH_2"/>
</dbReference>
<dbReference type="EMBL" id="JAWQEG010000431">
    <property type="protein sequence ID" value="KAK3890313.1"/>
    <property type="molecule type" value="Genomic_DNA"/>
</dbReference>
<dbReference type="GO" id="GO:0003824">
    <property type="term" value="F:catalytic activity"/>
    <property type="evidence" value="ECO:0007669"/>
    <property type="project" value="UniProtKB-KW"/>
</dbReference>
<sequence>MPSDRTGFSAFELLYGRSIRGPLSVLKDLWEDQDIREEERTNFQAVANQVHVLDEVPTLHTDEPASGTIAVVKDEPVDDQFPLSEAGDVSSCGKPFADSSLNWTQQVDVQELFYEFKDVFSDVPGCTSTIEHNITLTTTDRIQSKMYPVPVHLKPYFEQEVDSLYQQGIIRLSSSPHCSPIVVVRKANGSYRMAIDYRKQQSIPDPFHHRDCLEHLKRALSTEQVLRIPDLQLPFVLRTDAISYGLGVVLMQYHDGCPHPIAYAKSSSCSPVSINQLSSSTLPPTAIRVDDGTYLNSRRQTATAIRPGNIQCFLSWLVSYSLELPCGRGLALSSSY</sequence>
<accession>A0AAE1GIQ7</accession>
<keyword evidence="1" id="KW-0511">Multifunctional enzyme</keyword>
<organism evidence="3 4">
    <name type="scientific">Petrolisthes cinctipes</name>
    <name type="common">Flat porcelain crab</name>
    <dbReference type="NCBI Taxonomy" id="88211"/>
    <lineage>
        <taxon>Eukaryota</taxon>
        <taxon>Metazoa</taxon>
        <taxon>Ecdysozoa</taxon>
        <taxon>Arthropoda</taxon>
        <taxon>Crustacea</taxon>
        <taxon>Multicrustacea</taxon>
        <taxon>Malacostraca</taxon>
        <taxon>Eumalacostraca</taxon>
        <taxon>Eucarida</taxon>
        <taxon>Decapoda</taxon>
        <taxon>Pleocyemata</taxon>
        <taxon>Anomura</taxon>
        <taxon>Galatheoidea</taxon>
        <taxon>Porcellanidae</taxon>
        <taxon>Petrolisthes</taxon>
    </lineage>
</organism>